<proteinExistence type="predicted"/>
<comment type="caution">
    <text evidence="3">The sequence shown here is derived from an EMBL/GenBank/DDBJ whole genome shotgun (WGS) entry which is preliminary data.</text>
</comment>
<dbReference type="SUPFAM" id="SSF89069">
    <property type="entry name" value="N-terminal, cytoplasmic domain of anti-sigmaE factor RseA"/>
    <property type="match status" value="1"/>
</dbReference>
<dbReference type="CDD" id="cd16328">
    <property type="entry name" value="RseA_N"/>
    <property type="match status" value="1"/>
</dbReference>
<organism evidence="3 4">
    <name type="scientific">SAR86 cluster bacterium</name>
    <dbReference type="NCBI Taxonomy" id="2030880"/>
    <lineage>
        <taxon>Bacteria</taxon>
        <taxon>Pseudomonadati</taxon>
        <taxon>Pseudomonadota</taxon>
        <taxon>Gammaproteobacteria</taxon>
        <taxon>SAR86 cluster</taxon>
    </lineage>
</organism>
<keyword evidence="1" id="KW-0472">Membrane</keyword>
<dbReference type="Pfam" id="PF03872">
    <property type="entry name" value="RseA_N"/>
    <property type="match status" value="1"/>
</dbReference>
<dbReference type="EMBL" id="JADHQD010000020">
    <property type="protein sequence ID" value="MBL6818475.1"/>
    <property type="molecule type" value="Genomic_DNA"/>
</dbReference>
<evidence type="ECO:0000256" key="1">
    <source>
        <dbReference type="SAM" id="Phobius"/>
    </source>
</evidence>
<dbReference type="GO" id="GO:0016989">
    <property type="term" value="F:sigma factor antagonist activity"/>
    <property type="evidence" value="ECO:0007669"/>
    <property type="project" value="InterPro"/>
</dbReference>
<gene>
    <name evidence="3" type="ORF">ISQ64_03625</name>
</gene>
<evidence type="ECO:0000259" key="2">
    <source>
        <dbReference type="Pfam" id="PF03872"/>
    </source>
</evidence>
<feature type="transmembrane region" description="Helical" evidence="1">
    <location>
        <begin position="69"/>
        <end position="88"/>
    </location>
</feature>
<dbReference type="InterPro" id="IPR036147">
    <property type="entry name" value="Anti-sigma_E_RseA_N_sf"/>
</dbReference>
<feature type="domain" description="Anti sigma-E protein RseA N-terminal" evidence="2">
    <location>
        <begin position="5"/>
        <end position="54"/>
    </location>
</feature>
<accession>A0A937I5K5</accession>
<reference evidence="3" key="1">
    <citation type="submission" date="2020-10" db="EMBL/GenBank/DDBJ databases">
        <title>Microbiome of the Black Sea water column analyzed by genome centric metagenomics.</title>
        <authorList>
            <person name="Cabello-Yeves P.J."/>
            <person name="Callieri C."/>
            <person name="Picazo A."/>
            <person name="Mehrshad M."/>
            <person name="Haro-Moreno J.M."/>
            <person name="Roda-Garcia J."/>
            <person name="Dzembekova N."/>
            <person name="Slabakova V."/>
            <person name="Slabakova N."/>
            <person name="Moncheva S."/>
            <person name="Rodriguez-Valera F."/>
        </authorList>
    </citation>
    <scope>NUCLEOTIDE SEQUENCE</scope>
    <source>
        <strain evidence="3">BS307-5m-G50</strain>
    </source>
</reference>
<dbReference type="InterPro" id="IPR005572">
    <property type="entry name" value="Anti-sigma_E_RseA_N"/>
</dbReference>
<keyword evidence="1" id="KW-0812">Transmembrane</keyword>
<dbReference type="Proteomes" id="UP000711391">
    <property type="component" value="Unassembled WGS sequence"/>
</dbReference>
<keyword evidence="1" id="KW-1133">Transmembrane helix</keyword>
<evidence type="ECO:0000313" key="4">
    <source>
        <dbReference type="Proteomes" id="UP000711391"/>
    </source>
</evidence>
<dbReference type="Gene3D" id="1.10.10.880">
    <property type="entry name" value="Anti sigma-E protein RseA, N-terminal domain"/>
    <property type="match status" value="1"/>
</dbReference>
<dbReference type="AlphaFoldDB" id="A0A937I5K5"/>
<sequence>MINIDEKISALFDGELSNEEADEVLKILQSNKNLQAKLSKYALISSAFVKDSNNLQAISSKQNSFKYDFWFSNIVTAAATLLITFFAVNQFDFDRMGEDLSAKNQINIAINSKEARDIVNKTEEDLIDHVMHVINNPEVDEVTPKNIDLRNVGYEKLNPNSRKFNRGNKSFILRVEKKNLGITNVKNWRYGDKMIYVVPLSDGRVVTLYGNIDANSAIEIANSIK</sequence>
<evidence type="ECO:0000313" key="3">
    <source>
        <dbReference type="EMBL" id="MBL6818475.1"/>
    </source>
</evidence>
<protein>
    <submittedName>
        <fullName evidence="3">Sigma-E factor negative regulatory protein</fullName>
    </submittedName>
</protein>
<name>A0A937I5K5_9GAMM</name>